<keyword evidence="2 6" id="KW-0812">Transmembrane</keyword>
<dbReference type="SUPFAM" id="SSF103481">
    <property type="entry name" value="Multidrug resistance efflux transporter EmrE"/>
    <property type="match status" value="1"/>
</dbReference>
<keyword evidence="3 6" id="KW-1133">Transmembrane helix</keyword>
<feature type="compositionally biased region" description="Basic and acidic residues" evidence="5">
    <location>
        <begin position="886"/>
        <end position="901"/>
    </location>
</feature>
<dbReference type="GO" id="GO:0016020">
    <property type="term" value="C:membrane"/>
    <property type="evidence" value="ECO:0007669"/>
    <property type="project" value="UniProtKB-SubCell"/>
</dbReference>
<gene>
    <name evidence="7" type="ORF">DFQ27_005612</name>
</gene>
<feature type="transmembrane region" description="Helical" evidence="6">
    <location>
        <begin position="374"/>
        <end position="392"/>
    </location>
</feature>
<evidence type="ECO:0000256" key="6">
    <source>
        <dbReference type="SAM" id="Phobius"/>
    </source>
</evidence>
<evidence type="ECO:0000256" key="1">
    <source>
        <dbReference type="ARBA" id="ARBA00004141"/>
    </source>
</evidence>
<evidence type="ECO:0000313" key="7">
    <source>
        <dbReference type="EMBL" id="KAG0268825.1"/>
    </source>
</evidence>
<evidence type="ECO:0000256" key="4">
    <source>
        <dbReference type="ARBA" id="ARBA00023136"/>
    </source>
</evidence>
<feature type="transmembrane region" description="Helical" evidence="6">
    <location>
        <begin position="253"/>
        <end position="271"/>
    </location>
</feature>
<feature type="compositionally biased region" description="Basic and acidic residues" evidence="5">
    <location>
        <begin position="574"/>
        <end position="586"/>
    </location>
</feature>
<feature type="compositionally biased region" description="Polar residues" evidence="5">
    <location>
        <begin position="523"/>
        <end position="539"/>
    </location>
</feature>
<dbReference type="PANTHER" id="PTHR12570">
    <property type="match status" value="1"/>
</dbReference>
<proteinExistence type="predicted"/>
<dbReference type="PANTHER" id="PTHR12570:SF9">
    <property type="entry name" value="MAGNESIUM TRANSPORTER NIPA8-RELATED"/>
    <property type="match status" value="1"/>
</dbReference>
<feature type="compositionally biased region" description="Low complexity" evidence="5">
    <location>
        <begin position="559"/>
        <end position="573"/>
    </location>
</feature>
<organism evidence="7 8">
    <name type="scientific">Actinomortierella ambigua</name>
    <dbReference type="NCBI Taxonomy" id="1343610"/>
    <lineage>
        <taxon>Eukaryota</taxon>
        <taxon>Fungi</taxon>
        <taxon>Fungi incertae sedis</taxon>
        <taxon>Mucoromycota</taxon>
        <taxon>Mortierellomycotina</taxon>
        <taxon>Mortierellomycetes</taxon>
        <taxon>Mortierellales</taxon>
        <taxon>Mortierellaceae</taxon>
        <taxon>Actinomortierella</taxon>
    </lineage>
</organism>
<dbReference type="EMBL" id="JAAAJB010000040">
    <property type="protein sequence ID" value="KAG0268825.1"/>
    <property type="molecule type" value="Genomic_DNA"/>
</dbReference>
<name>A0A9P6QM56_9FUNG</name>
<feature type="region of interest" description="Disordered" evidence="5">
    <location>
        <begin position="559"/>
        <end position="592"/>
    </location>
</feature>
<sequence>MNHTVHATAIPPWRAIDNASLIPRGASSRSLGDATASLRPLVLAKRATPSTLPVNCTTDFDCLEQVRPDDWPVKHDKIQTGGYACIINPTTDSGTCQFVVSAGELCHAATECAASAFYARYNIPIPDDLCAPKFCTIESNCGSAWEGDNAPSNSSFTGVDIRNPQERSKDGRELKQSCCGGVPNDFFCSLVGSNVDTCEYHHTCTFKDGFPKPDQSAKFPSLPSWGHLANMTRNEFVREGLGHCVPIDQRKHVWIGVVITLISSTVLNLGLNGQKYALRKHDQKRIQKQLALEEEQESWRTQLGWSEEQVQAEMDRRDEEKKNRRSKLYRRLEPLMFWREIIVSKLWALGLLVFIIGNLGGFVALRFAPQSLTAPLGSISLISNVIIAPLINKEVLGRWDIVGIVLIVGGSVIVVVFSGIVAQDYKLCVLINLFKQTSTIIYLAFIGLAIIGTFCFIKFVEKNVENESDMAIGVSSERVLEKEGRLVRMHSHQNASSASLGQFSEHQEKKQDVTHRVEEGASVFSSTAAAGTDGPSSPHQPLYQAQSTATTMNATTAITSNSSHTSLDSSLSESTDRAAKEPEHVGGTEADTGMKRPKLQFEEQVNVSATSTSVPAAATGGVYHPPTSLPRNASFAPSIASVRSKNRRQLQRAKQRQKQAEAHSLWGRIKAFEVIPRLPEHKLIRRNSPLLRFFLPLSYAAMGGLMASITVLFAKSLINLLVTSIFEDNNQFTSGLSWIILVITVVTAVSQVYWINMGLKKYDALLQVPVFFTIWVLLDIIGGGIYYGEFKGFTAKKYVMFCLGVLIVFTGVGFLAKRLAVLAREDAGVASPSTTAASQRNSAVVGGSDIGGGSTLEGSKKDRISMTPNDDSTILPLGDITAAAVSKEEQVRNPKLHRPESDDAQIESSSSHTSRPVSRADTKE</sequence>
<feature type="transmembrane region" description="Helical" evidence="6">
    <location>
        <begin position="690"/>
        <end position="714"/>
    </location>
</feature>
<dbReference type="OrthoDB" id="165382at2759"/>
<comment type="caution">
    <text evidence="7">The sequence shown here is derived from an EMBL/GenBank/DDBJ whole genome shotgun (WGS) entry which is preliminary data.</text>
</comment>
<dbReference type="InterPro" id="IPR008521">
    <property type="entry name" value="Mg_trans_NIPA"/>
</dbReference>
<dbReference type="AlphaFoldDB" id="A0A9P6QM56"/>
<feature type="compositionally biased region" description="Basic and acidic residues" evidence="5">
    <location>
        <begin position="505"/>
        <end position="519"/>
    </location>
</feature>
<comment type="subcellular location">
    <subcellularLocation>
        <location evidence="1">Membrane</location>
        <topology evidence="1">Multi-pass membrane protein</topology>
    </subcellularLocation>
</comment>
<evidence type="ECO:0000256" key="3">
    <source>
        <dbReference type="ARBA" id="ARBA00022989"/>
    </source>
</evidence>
<dbReference type="Pfam" id="PF05653">
    <property type="entry name" value="Mg_trans_NIPA"/>
    <property type="match status" value="2"/>
</dbReference>
<feature type="region of interest" description="Disordered" evidence="5">
    <location>
        <begin position="840"/>
        <end position="924"/>
    </location>
</feature>
<evidence type="ECO:0000313" key="8">
    <source>
        <dbReference type="Proteomes" id="UP000807716"/>
    </source>
</evidence>
<feature type="transmembrane region" description="Helical" evidence="6">
    <location>
        <begin position="766"/>
        <end position="786"/>
    </location>
</feature>
<feature type="compositionally biased region" description="Polar residues" evidence="5">
    <location>
        <begin position="494"/>
        <end position="504"/>
    </location>
</feature>
<feature type="transmembrane region" description="Helical" evidence="6">
    <location>
        <begin position="346"/>
        <end position="368"/>
    </location>
</feature>
<dbReference type="GO" id="GO:0015095">
    <property type="term" value="F:magnesium ion transmembrane transporter activity"/>
    <property type="evidence" value="ECO:0007669"/>
    <property type="project" value="InterPro"/>
</dbReference>
<feature type="transmembrane region" description="Helical" evidence="6">
    <location>
        <begin position="399"/>
        <end position="420"/>
    </location>
</feature>
<accession>A0A9P6QM56</accession>
<evidence type="ECO:0000256" key="5">
    <source>
        <dbReference type="SAM" id="MobiDB-lite"/>
    </source>
</evidence>
<feature type="transmembrane region" description="Helical" evidence="6">
    <location>
        <begin position="440"/>
        <end position="460"/>
    </location>
</feature>
<keyword evidence="8" id="KW-1185">Reference proteome</keyword>
<protein>
    <submittedName>
        <fullName evidence="7">Uncharacterized protein</fullName>
    </submittedName>
</protein>
<reference evidence="7" key="1">
    <citation type="journal article" date="2020" name="Fungal Divers.">
        <title>Resolving the Mortierellaceae phylogeny through synthesis of multi-gene phylogenetics and phylogenomics.</title>
        <authorList>
            <person name="Vandepol N."/>
            <person name="Liber J."/>
            <person name="Desiro A."/>
            <person name="Na H."/>
            <person name="Kennedy M."/>
            <person name="Barry K."/>
            <person name="Grigoriev I.V."/>
            <person name="Miller A.N."/>
            <person name="O'Donnell K."/>
            <person name="Stajich J.E."/>
            <person name="Bonito G."/>
        </authorList>
    </citation>
    <scope>NUCLEOTIDE SEQUENCE</scope>
    <source>
        <strain evidence="7">BC1065</strain>
    </source>
</reference>
<dbReference type="InterPro" id="IPR037185">
    <property type="entry name" value="EmrE-like"/>
</dbReference>
<feature type="region of interest" description="Disordered" evidence="5">
    <location>
        <begin position="494"/>
        <end position="546"/>
    </location>
</feature>
<dbReference type="Proteomes" id="UP000807716">
    <property type="component" value="Unassembled WGS sequence"/>
</dbReference>
<feature type="transmembrane region" description="Helical" evidence="6">
    <location>
        <begin position="734"/>
        <end position="754"/>
    </location>
</feature>
<evidence type="ECO:0000256" key="2">
    <source>
        <dbReference type="ARBA" id="ARBA00022692"/>
    </source>
</evidence>
<feature type="compositionally biased region" description="Low complexity" evidence="5">
    <location>
        <begin position="908"/>
        <end position="917"/>
    </location>
</feature>
<keyword evidence="4 6" id="KW-0472">Membrane</keyword>
<feature type="transmembrane region" description="Helical" evidence="6">
    <location>
        <begin position="798"/>
        <end position="816"/>
    </location>
</feature>